<evidence type="ECO:0000256" key="1">
    <source>
        <dbReference type="ARBA" id="ARBA00004651"/>
    </source>
</evidence>
<comment type="caution">
    <text evidence="9">The sequence shown here is derived from an EMBL/GenBank/DDBJ whole genome shotgun (WGS) entry which is preliminary data.</text>
</comment>
<dbReference type="PANTHER" id="PTHR30506:SF3">
    <property type="entry name" value="UPF0126 INNER MEMBRANE PROTEIN YADS-RELATED"/>
    <property type="match status" value="1"/>
</dbReference>
<reference evidence="9 10" key="1">
    <citation type="submission" date="2022-02" db="EMBL/GenBank/DDBJ databases">
        <title>Mesosutterella porci, a novel member of the family Sutterellaceae from pig feces.</title>
        <authorList>
            <person name="Wylensek D."/>
            <person name="Clavel T."/>
        </authorList>
    </citation>
    <scope>NUCLEOTIDE SEQUENCE [LARGE SCALE GENOMIC DNA]</scope>
    <source>
        <strain evidence="10">oilRF-744-wt-GAM-9</strain>
    </source>
</reference>
<evidence type="ECO:0000256" key="5">
    <source>
        <dbReference type="ARBA" id="ARBA00022989"/>
    </source>
</evidence>
<evidence type="ECO:0000256" key="2">
    <source>
        <dbReference type="ARBA" id="ARBA00008193"/>
    </source>
</evidence>
<proteinExistence type="inferred from homology"/>
<dbReference type="PANTHER" id="PTHR30506">
    <property type="entry name" value="INNER MEMBRANE PROTEIN"/>
    <property type="match status" value="1"/>
</dbReference>
<evidence type="ECO:0000256" key="7">
    <source>
        <dbReference type="SAM" id="Phobius"/>
    </source>
</evidence>
<keyword evidence="5 7" id="KW-1133">Transmembrane helix</keyword>
<gene>
    <name evidence="9" type="ORF">MAF45_10925</name>
</gene>
<comment type="subcellular location">
    <subcellularLocation>
        <location evidence="1">Cell membrane</location>
        <topology evidence="1">Multi-pass membrane protein</topology>
    </subcellularLocation>
</comment>
<protein>
    <submittedName>
        <fullName evidence="9">Trimeric intracellular cation channel family protein</fullName>
    </submittedName>
</protein>
<evidence type="ECO:0000256" key="3">
    <source>
        <dbReference type="ARBA" id="ARBA00022475"/>
    </source>
</evidence>
<evidence type="ECO:0000259" key="8">
    <source>
        <dbReference type="Pfam" id="PF03458"/>
    </source>
</evidence>
<evidence type="ECO:0000256" key="4">
    <source>
        <dbReference type="ARBA" id="ARBA00022692"/>
    </source>
</evidence>
<feature type="transmembrane region" description="Helical" evidence="7">
    <location>
        <begin position="36"/>
        <end position="57"/>
    </location>
</feature>
<sequence length="233" mass="25242">MDISAQIFSDLPDLIGIVAFDIAGILATENKKIDPVGVFVLAFTTAFGGGIMRDVVIDNRPFWWVSHEGYVWLTLVLTFFAPALIRHFSNRISYSAYIWADAIGLGFFSAGGTALSIASGIPALPATLLGVCTGAGGGMLRDVFLDRLPLVLSDRKPYASAAFAGCWLYIGLLALDIDSTAAVWVSSIFICLFRMACWYNNWEIRYGDADTVAFVGVKDAPARPQPSEADQKK</sequence>
<evidence type="ECO:0000313" key="10">
    <source>
        <dbReference type="Proteomes" id="UP001297600"/>
    </source>
</evidence>
<keyword evidence="4 7" id="KW-0812">Transmembrane</keyword>
<comment type="similarity">
    <text evidence="2">Belongs to the UPF0126 family.</text>
</comment>
<feature type="transmembrane region" description="Helical" evidence="7">
    <location>
        <begin position="97"/>
        <end position="118"/>
    </location>
</feature>
<dbReference type="InterPro" id="IPR005115">
    <property type="entry name" value="Gly_transporter"/>
</dbReference>
<dbReference type="Pfam" id="PF03458">
    <property type="entry name" value="Gly_transporter"/>
    <property type="match status" value="2"/>
</dbReference>
<organism evidence="9 10">
    <name type="scientific">Mesosutterella porci</name>
    <dbReference type="NCBI Taxonomy" id="2915351"/>
    <lineage>
        <taxon>Bacteria</taxon>
        <taxon>Pseudomonadati</taxon>
        <taxon>Pseudomonadota</taxon>
        <taxon>Betaproteobacteria</taxon>
        <taxon>Burkholderiales</taxon>
        <taxon>Sutterellaceae</taxon>
        <taxon>Mesosutterella</taxon>
    </lineage>
</organism>
<feature type="domain" description="Glycine transporter" evidence="8">
    <location>
        <begin position="99"/>
        <end position="172"/>
    </location>
</feature>
<evidence type="ECO:0000313" key="9">
    <source>
        <dbReference type="EMBL" id="MCG5031947.1"/>
    </source>
</evidence>
<name>A0ABS9MTK0_9BURK</name>
<dbReference type="EMBL" id="JAKNCT010000017">
    <property type="protein sequence ID" value="MCG5031947.1"/>
    <property type="molecule type" value="Genomic_DNA"/>
</dbReference>
<dbReference type="Proteomes" id="UP001297600">
    <property type="component" value="Unassembled WGS sequence"/>
</dbReference>
<feature type="domain" description="Glycine transporter" evidence="8">
    <location>
        <begin position="12"/>
        <end position="81"/>
    </location>
</feature>
<keyword evidence="3" id="KW-1003">Cell membrane</keyword>
<accession>A0ABS9MTK0</accession>
<keyword evidence="10" id="KW-1185">Reference proteome</keyword>
<feature type="transmembrane region" description="Helical" evidence="7">
    <location>
        <begin position="157"/>
        <end position="175"/>
    </location>
</feature>
<feature type="transmembrane region" description="Helical" evidence="7">
    <location>
        <begin position="69"/>
        <end position="85"/>
    </location>
</feature>
<evidence type="ECO:0000256" key="6">
    <source>
        <dbReference type="ARBA" id="ARBA00023136"/>
    </source>
</evidence>
<dbReference type="RefSeq" id="WP_237980635.1">
    <property type="nucleotide sequence ID" value="NZ_JAKNCT010000017.1"/>
</dbReference>
<keyword evidence="6 7" id="KW-0472">Membrane</keyword>
<feature type="transmembrane region" description="Helical" evidence="7">
    <location>
        <begin position="124"/>
        <end position="145"/>
    </location>
</feature>
<feature type="transmembrane region" description="Helical" evidence="7">
    <location>
        <begin position="181"/>
        <end position="199"/>
    </location>
</feature>